<dbReference type="GO" id="GO:0005634">
    <property type="term" value="C:nucleus"/>
    <property type="evidence" value="ECO:0007669"/>
    <property type="project" value="TreeGrafter"/>
</dbReference>
<dbReference type="InterPro" id="IPR051639">
    <property type="entry name" value="BCD1"/>
</dbReference>
<evidence type="ECO:0000313" key="16">
    <source>
        <dbReference type="Proteomes" id="UP001431783"/>
    </source>
</evidence>
<name>A0AAW1UV31_9CUCU</name>
<comment type="subunit">
    <text evidence="10">Interacts with FBL, SNU13, NOP58, NUFIP1, RUVBL1, RUVBL2 and TAF9. Interacts (via HIT-type zinc finger) with the RUVBL1/RUVBL2 complex in the presence of ADP.</text>
</comment>
<dbReference type="GO" id="GO:0008270">
    <property type="term" value="F:zinc ion binding"/>
    <property type="evidence" value="ECO:0007669"/>
    <property type="project" value="UniProtKB-UniRule"/>
</dbReference>
<dbReference type="InterPro" id="IPR057721">
    <property type="entry name" value="BCD1_alpha/beta"/>
</dbReference>
<keyword evidence="3" id="KW-0597">Phosphoprotein</keyword>
<evidence type="ECO:0000256" key="4">
    <source>
        <dbReference type="ARBA" id="ARBA00022723"/>
    </source>
</evidence>
<dbReference type="GO" id="GO:0000463">
    <property type="term" value="P:maturation of LSU-rRNA from tricistronic rRNA transcript (SSU-rRNA, 5.8S rRNA, LSU-rRNA)"/>
    <property type="evidence" value="ECO:0007669"/>
    <property type="project" value="TreeGrafter"/>
</dbReference>
<protein>
    <recommendedName>
        <fullName evidence="11">Box C/D snoRNA protein 1</fullName>
    </recommendedName>
    <alternativeName>
        <fullName evidence="12">Zinc finger HIT domain-containing protein 6</fullName>
    </alternativeName>
</protein>
<evidence type="ECO:0000256" key="6">
    <source>
        <dbReference type="ARBA" id="ARBA00022833"/>
    </source>
</evidence>
<keyword evidence="5 13" id="KW-0863">Zinc-finger</keyword>
<feature type="domain" description="HIT-type" evidence="14">
    <location>
        <begin position="28"/>
        <end position="62"/>
    </location>
</feature>
<dbReference type="GO" id="GO:0048254">
    <property type="term" value="P:snoRNA localization"/>
    <property type="evidence" value="ECO:0007669"/>
    <property type="project" value="TreeGrafter"/>
</dbReference>
<dbReference type="AlphaFoldDB" id="A0AAW1UV31"/>
<evidence type="ECO:0000313" key="15">
    <source>
        <dbReference type="EMBL" id="KAK9884661.1"/>
    </source>
</evidence>
<dbReference type="PROSITE" id="PS51083">
    <property type="entry name" value="ZF_HIT"/>
    <property type="match status" value="1"/>
</dbReference>
<proteinExistence type="inferred from homology"/>
<dbReference type="EMBL" id="JARQZJ010000093">
    <property type="protein sequence ID" value="KAK9884661.1"/>
    <property type="molecule type" value="Genomic_DNA"/>
</dbReference>
<evidence type="ECO:0000256" key="7">
    <source>
        <dbReference type="ARBA" id="ARBA00022843"/>
    </source>
</evidence>
<keyword evidence="1" id="KW-1017">Isopeptide bond</keyword>
<evidence type="ECO:0000256" key="11">
    <source>
        <dbReference type="ARBA" id="ARBA00068630"/>
    </source>
</evidence>
<comment type="caution">
    <text evidence="15">The sequence shown here is derived from an EMBL/GenBank/DDBJ whole genome shotgun (WGS) entry which is preliminary data.</text>
</comment>
<evidence type="ECO:0000256" key="13">
    <source>
        <dbReference type="PROSITE-ProRule" id="PRU00453"/>
    </source>
</evidence>
<evidence type="ECO:0000256" key="8">
    <source>
        <dbReference type="ARBA" id="ARBA00049598"/>
    </source>
</evidence>
<dbReference type="FunFam" id="3.30.60.190:FF:000001">
    <property type="entry name" value="box C/D snoRNA protein 1"/>
    <property type="match status" value="1"/>
</dbReference>
<keyword evidence="7" id="KW-0832">Ubl conjugation</keyword>
<dbReference type="PANTHER" id="PTHR13483">
    <property type="entry name" value="BOX C_D SNORNA PROTEIN 1-RELATED"/>
    <property type="match status" value="1"/>
</dbReference>
<dbReference type="InterPro" id="IPR007529">
    <property type="entry name" value="Znf_HIT"/>
</dbReference>
<keyword evidence="6" id="KW-0862">Zinc</keyword>
<accession>A0AAW1UV31</accession>
<dbReference type="Pfam" id="PF04438">
    <property type="entry name" value="zf-HIT"/>
    <property type="match status" value="1"/>
</dbReference>
<comment type="similarity">
    <text evidence="9">Belongs to the BCD1 family.</text>
</comment>
<dbReference type="Pfam" id="PF25790">
    <property type="entry name" value="BCD1"/>
    <property type="match status" value="1"/>
</dbReference>
<evidence type="ECO:0000256" key="9">
    <source>
        <dbReference type="ARBA" id="ARBA00049654"/>
    </source>
</evidence>
<sequence>MSLINSEMEKRNITPIDNQHIISRLGKCEVCNFKDAKYTCPRCEVKTCSLKCNQIHKSEVECTGERDRTKFIPMKKFTNFDLSSDYRLLEETSRNIEVCRKKYGKRMKYDLPFTLIKLKNGAAARKTFLKFLPPSFERRKNNSTTFDPKNNTILWHLDIIFTNSNNFHLNECKVPEDKKISSILSKYIEKQGDPILNKQLDLYQAAGFSGIRVLLKAEKCKGKKFYDIDLSMTLKECLKNRIIIEYPVLYVIRKEHIDLFDIIDSDDDGEIDKEIKSGSEVVNNIIKNYETSDNKLQNLLFASECSNGEISD</sequence>
<dbReference type="GO" id="GO:0000492">
    <property type="term" value="P:box C/D snoRNP assembly"/>
    <property type="evidence" value="ECO:0007669"/>
    <property type="project" value="TreeGrafter"/>
</dbReference>
<comment type="function">
    <text evidence="8">Required for box C/D snoRNAs accumulation involved in snoRNA processing, snoRNA transport to the nucleolus and ribosome biogenesis.</text>
</comment>
<evidence type="ECO:0000256" key="2">
    <source>
        <dbReference type="ARBA" id="ARBA00022517"/>
    </source>
</evidence>
<organism evidence="15 16">
    <name type="scientific">Henosepilachna vigintioctopunctata</name>
    <dbReference type="NCBI Taxonomy" id="420089"/>
    <lineage>
        <taxon>Eukaryota</taxon>
        <taxon>Metazoa</taxon>
        <taxon>Ecdysozoa</taxon>
        <taxon>Arthropoda</taxon>
        <taxon>Hexapoda</taxon>
        <taxon>Insecta</taxon>
        <taxon>Pterygota</taxon>
        <taxon>Neoptera</taxon>
        <taxon>Endopterygota</taxon>
        <taxon>Coleoptera</taxon>
        <taxon>Polyphaga</taxon>
        <taxon>Cucujiformia</taxon>
        <taxon>Coccinelloidea</taxon>
        <taxon>Coccinellidae</taxon>
        <taxon>Epilachninae</taxon>
        <taxon>Epilachnini</taxon>
        <taxon>Henosepilachna</taxon>
    </lineage>
</organism>
<dbReference type="GO" id="GO:0070761">
    <property type="term" value="C:pre-snoRNP complex"/>
    <property type="evidence" value="ECO:0007669"/>
    <property type="project" value="TreeGrafter"/>
</dbReference>
<evidence type="ECO:0000256" key="5">
    <source>
        <dbReference type="ARBA" id="ARBA00022771"/>
    </source>
</evidence>
<evidence type="ECO:0000256" key="12">
    <source>
        <dbReference type="ARBA" id="ARBA00077531"/>
    </source>
</evidence>
<evidence type="ECO:0000259" key="14">
    <source>
        <dbReference type="PROSITE" id="PS51083"/>
    </source>
</evidence>
<dbReference type="PANTHER" id="PTHR13483:SF3">
    <property type="entry name" value="BOX C_D SNORNA PROTEIN 1"/>
    <property type="match status" value="1"/>
</dbReference>
<keyword evidence="2" id="KW-0690">Ribosome biogenesis</keyword>
<evidence type="ECO:0000256" key="10">
    <source>
        <dbReference type="ARBA" id="ARBA00061949"/>
    </source>
</evidence>
<evidence type="ECO:0000256" key="3">
    <source>
        <dbReference type="ARBA" id="ARBA00022553"/>
    </source>
</evidence>
<dbReference type="Proteomes" id="UP001431783">
    <property type="component" value="Unassembled WGS sequence"/>
</dbReference>
<keyword evidence="16" id="KW-1185">Reference proteome</keyword>
<dbReference type="CDD" id="cd23023">
    <property type="entry name" value="zf-HIT_BCD1"/>
    <property type="match status" value="1"/>
</dbReference>
<dbReference type="Gene3D" id="3.30.60.190">
    <property type="match status" value="1"/>
</dbReference>
<gene>
    <name evidence="15" type="ORF">WA026_007504</name>
</gene>
<keyword evidence="4" id="KW-0479">Metal-binding</keyword>
<dbReference type="SUPFAM" id="SSF144232">
    <property type="entry name" value="HIT/MYND zinc finger-like"/>
    <property type="match status" value="1"/>
</dbReference>
<evidence type="ECO:0000256" key="1">
    <source>
        <dbReference type="ARBA" id="ARBA00022499"/>
    </source>
</evidence>
<reference evidence="15 16" key="1">
    <citation type="submission" date="2023-03" db="EMBL/GenBank/DDBJ databases">
        <title>Genome insight into feeding habits of ladybird beetles.</title>
        <authorList>
            <person name="Li H.-S."/>
            <person name="Huang Y.-H."/>
            <person name="Pang H."/>
        </authorList>
    </citation>
    <scope>NUCLEOTIDE SEQUENCE [LARGE SCALE GENOMIC DNA]</scope>
    <source>
        <strain evidence="15">SYSU_2023b</strain>
        <tissue evidence="15">Whole body</tissue>
    </source>
</reference>